<dbReference type="Pfam" id="PF00005">
    <property type="entry name" value="ABC_tran"/>
    <property type="match status" value="1"/>
</dbReference>
<evidence type="ECO:0000313" key="11">
    <source>
        <dbReference type="EMBL" id="MRH78991.1"/>
    </source>
</evidence>
<dbReference type="FunFam" id="3.40.50.300:FF:000589">
    <property type="entry name" value="ABC transporter, ATP-binding subunit"/>
    <property type="match status" value="1"/>
</dbReference>
<evidence type="ECO:0000313" key="12">
    <source>
        <dbReference type="Proteomes" id="UP000433788"/>
    </source>
</evidence>
<gene>
    <name evidence="11" type="ORF">GH984_09790</name>
</gene>
<dbReference type="Proteomes" id="UP000433788">
    <property type="component" value="Unassembled WGS sequence"/>
</dbReference>
<comment type="subcellular location">
    <subcellularLocation>
        <location evidence="1">Cell membrane</location>
    </subcellularLocation>
</comment>
<evidence type="ECO:0000256" key="3">
    <source>
        <dbReference type="ARBA" id="ARBA00022448"/>
    </source>
</evidence>
<protein>
    <submittedName>
        <fullName evidence="11">ATP-binding cassette domain-containing protein</fullName>
    </submittedName>
</protein>
<comment type="similarity">
    <text evidence="2">Belongs to the ABC transporter superfamily.</text>
</comment>
<evidence type="ECO:0000256" key="5">
    <source>
        <dbReference type="ARBA" id="ARBA00022475"/>
    </source>
</evidence>
<evidence type="ECO:0000259" key="10">
    <source>
        <dbReference type="PROSITE" id="PS50893"/>
    </source>
</evidence>
<keyword evidence="8" id="KW-1278">Translocase</keyword>
<organism evidence="11 12">
    <name type="scientific">Spiribacter salilacus</name>
    <dbReference type="NCBI Taxonomy" id="2664894"/>
    <lineage>
        <taxon>Bacteria</taxon>
        <taxon>Pseudomonadati</taxon>
        <taxon>Pseudomonadota</taxon>
        <taxon>Gammaproteobacteria</taxon>
        <taxon>Chromatiales</taxon>
        <taxon>Ectothiorhodospiraceae</taxon>
        <taxon>Spiribacter</taxon>
    </lineage>
</organism>
<dbReference type="PROSITE" id="PS50893">
    <property type="entry name" value="ABC_TRANSPORTER_2"/>
    <property type="match status" value="1"/>
</dbReference>
<reference evidence="11 12" key="1">
    <citation type="submission" date="2019-11" db="EMBL/GenBank/DDBJ databases">
        <authorList>
            <person name="Zhang X.Y."/>
        </authorList>
    </citation>
    <scope>NUCLEOTIDE SEQUENCE [LARGE SCALE GENOMIC DNA]</scope>
    <source>
        <strain evidence="11 12">C176</strain>
    </source>
</reference>
<dbReference type="GO" id="GO:0005524">
    <property type="term" value="F:ATP binding"/>
    <property type="evidence" value="ECO:0007669"/>
    <property type="project" value="UniProtKB-KW"/>
</dbReference>
<keyword evidence="7 11" id="KW-0067">ATP-binding</keyword>
<dbReference type="SMART" id="SM00382">
    <property type="entry name" value="AAA"/>
    <property type="match status" value="1"/>
</dbReference>
<sequence>MPNNAVLTQGLTRRYGNHNVVDGVDLTIQQGECFALLGPNGAGKTTTLRMLLGLTPPSSGQIEVLGEPIPARAREMRQRAGIVPQFDNLDPDFSVSENLITYGAYYGVSRKLMKARLPKLLEFAELTTRADDNIGGLSGGMKRRLTLARALVNDPELLALDEPSTGLDPQARQHIWERLHTLRRAGKTLLLTTHYMEEAERLCDRAAIIDHGRIVACDSPQALIAEHIEPHVVELRGDLALHWQQHIGTAAQLQGVRTEAVGETLLIYSNTRDTLLNAVEADIGTRYLYRPAGLEDVFLRLTGRELRDG</sequence>
<keyword evidence="9" id="KW-0472">Membrane</keyword>
<evidence type="ECO:0000256" key="9">
    <source>
        <dbReference type="ARBA" id="ARBA00023136"/>
    </source>
</evidence>
<evidence type="ECO:0000256" key="6">
    <source>
        <dbReference type="ARBA" id="ARBA00022741"/>
    </source>
</evidence>
<dbReference type="PANTHER" id="PTHR42711">
    <property type="entry name" value="ABC TRANSPORTER ATP-BINDING PROTEIN"/>
    <property type="match status" value="1"/>
</dbReference>
<dbReference type="PROSITE" id="PS00211">
    <property type="entry name" value="ABC_TRANSPORTER_1"/>
    <property type="match status" value="1"/>
</dbReference>
<keyword evidence="5" id="KW-1003">Cell membrane</keyword>
<evidence type="ECO:0000256" key="1">
    <source>
        <dbReference type="ARBA" id="ARBA00004236"/>
    </source>
</evidence>
<comment type="caution">
    <text evidence="11">The sequence shown here is derived from an EMBL/GenBank/DDBJ whole genome shotgun (WGS) entry which is preliminary data.</text>
</comment>
<dbReference type="AlphaFoldDB" id="A0A6N7QRB5"/>
<dbReference type="InterPro" id="IPR003593">
    <property type="entry name" value="AAA+_ATPase"/>
</dbReference>
<accession>A0A6N7QRB5</accession>
<evidence type="ECO:0000256" key="2">
    <source>
        <dbReference type="ARBA" id="ARBA00005417"/>
    </source>
</evidence>
<dbReference type="RefSeq" id="WP_153720039.1">
    <property type="nucleotide sequence ID" value="NZ_WJPP01000005.1"/>
</dbReference>
<dbReference type="InterPro" id="IPR050763">
    <property type="entry name" value="ABC_transporter_ATP-binding"/>
</dbReference>
<feature type="domain" description="ABC transporter" evidence="10">
    <location>
        <begin position="6"/>
        <end position="236"/>
    </location>
</feature>
<dbReference type="SUPFAM" id="SSF52540">
    <property type="entry name" value="P-loop containing nucleoside triphosphate hydrolases"/>
    <property type="match status" value="1"/>
</dbReference>
<dbReference type="Gene3D" id="3.40.50.300">
    <property type="entry name" value="P-loop containing nucleotide triphosphate hydrolases"/>
    <property type="match status" value="1"/>
</dbReference>
<proteinExistence type="inferred from homology"/>
<dbReference type="InterPro" id="IPR003439">
    <property type="entry name" value="ABC_transporter-like_ATP-bd"/>
</dbReference>
<name>A0A6N7QRB5_9GAMM</name>
<keyword evidence="4" id="KW-0536">Nodulation</keyword>
<dbReference type="PANTHER" id="PTHR42711:SF5">
    <property type="entry name" value="ABC TRANSPORTER ATP-BINDING PROTEIN NATA"/>
    <property type="match status" value="1"/>
</dbReference>
<dbReference type="GO" id="GO:0016887">
    <property type="term" value="F:ATP hydrolysis activity"/>
    <property type="evidence" value="ECO:0007669"/>
    <property type="project" value="InterPro"/>
</dbReference>
<keyword evidence="6" id="KW-0547">Nucleotide-binding</keyword>
<dbReference type="InterPro" id="IPR027417">
    <property type="entry name" value="P-loop_NTPase"/>
</dbReference>
<dbReference type="InterPro" id="IPR017871">
    <property type="entry name" value="ABC_transporter-like_CS"/>
</dbReference>
<evidence type="ECO:0000256" key="7">
    <source>
        <dbReference type="ARBA" id="ARBA00022840"/>
    </source>
</evidence>
<evidence type="ECO:0000256" key="4">
    <source>
        <dbReference type="ARBA" id="ARBA00022458"/>
    </source>
</evidence>
<keyword evidence="3" id="KW-0813">Transport</keyword>
<keyword evidence="12" id="KW-1185">Reference proteome</keyword>
<dbReference type="GO" id="GO:0005886">
    <property type="term" value="C:plasma membrane"/>
    <property type="evidence" value="ECO:0007669"/>
    <property type="project" value="UniProtKB-SubCell"/>
</dbReference>
<evidence type="ECO:0000256" key="8">
    <source>
        <dbReference type="ARBA" id="ARBA00022967"/>
    </source>
</evidence>
<dbReference type="EMBL" id="WJPP01000005">
    <property type="protein sequence ID" value="MRH78991.1"/>
    <property type="molecule type" value="Genomic_DNA"/>
</dbReference>